<dbReference type="InterPro" id="IPR001245">
    <property type="entry name" value="Ser-Thr/Tyr_kinase_cat_dom"/>
</dbReference>
<dbReference type="Proteomes" id="UP000022910">
    <property type="component" value="Unassembled WGS sequence"/>
</dbReference>
<organism evidence="2 3">
    <name type="scientific">Rhizophagus irregularis (strain DAOM 197198w)</name>
    <name type="common">Glomus intraradices</name>
    <dbReference type="NCBI Taxonomy" id="1432141"/>
    <lineage>
        <taxon>Eukaryota</taxon>
        <taxon>Fungi</taxon>
        <taxon>Fungi incertae sedis</taxon>
        <taxon>Mucoromycota</taxon>
        <taxon>Glomeromycotina</taxon>
        <taxon>Glomeromycetes</taxon>
        <taxon>Glomerales</taxon>
        <taxon>Glomeraceae</taxon>
        <taxon>Rhizophagus</taxon>
    </lineage>
</organism>
<evidence type="ECO:0000313" key="2">
    <source>
        <dbReference type="EMBL" id="EXX55553.1"/>
    </source>
</evidence>
<dbReference type="HOGENOM" id="CLU_000288_7_34_1"/>
<reference evidence="2 3" key="1">
    <citation type="submission" date="2014-02" db="EMBL/GenBank/DDBJ databases">
        <title>Single nucleus genome sequencing reveals high similarity among nuclei of an endomycorrhizal fungus.</title>
        <authorList>
            <person name="Lin K."/>
            <person name="Geurts R."/>
            <person name="Zhang Z."/>
            <person name="Limpens E."/>
            <person name="Saunders D.G."/>
            <person name="Mu D."/>
            <person name="Pang E."/>
            <person name="Cao H."/>
            <person name="Cha H."/>
            <person name="Lin T."/>
            <person name="Zhou Q."/>
            <person name="Shang Y."/>
            <person name="Li Y."/>
            <person name="Ivanov S."/>
            <person name="Sharma T."/>
            <person name="Velzen R.V."/>
            <person name="Ruijter N.D."/>
            <person name="Aanen D.K."/>
            <person name="Win J."/>
            <person name="Kamoun S."/>
            <person name="Bisseling T."/>
            <person name="Huang S."/>
        </authorList>
    </citation>
    <scope>NUCLEOTIDE SEQUENCE [LARGE SCALE GENOMIC DNA]</scope>
    <source>
        <strain evidence="3">DAOM197198w</strain>
    </source>
</reference>
<dbReference type="GO" id="GO:0005524">
    <property type="term" value="F:ATP binding"/>
    <property type="evidence" value="ECO:0007669"/>
    <property type="project" value="InterPro"/>
</dbReference>
<comment type="caution">
    <text evidence="2">The sequence shown here is derived from an EMBL/GenBank/DDBJ whole genome shotgun (WGS) entry which is preliminary data.</text>
</comment>
<name>A0A015LL96_RHIIW</name>
<dbReference type="EMBL" id="JEMT01028139">
    <property type="protein sequence ID" value="EXX55553.1"/>
    <property type="molecule type" value="Genomic_DNA"/>
</dbReference>
<dbReference type="Gene3D" id="1.10.510.10">
    <property type="entry name" value="Transferase(Phosphotransferase) domain 1"/>
    <property type="match status" value="1"/>
</dbReference>
<dbReference type="PANTHER" id="PTHR44329">
    <property type="entry name" value="SERINE/THREONINE-PROTEIN KINASE TNNI3K-RELATED"/>
    <property type="match status" value="1"/>
</dbReference>
<keyword evidence="3" id="KW-1185">Reference proteome</keyword>
<gene>
    <name evidence="2" type="ORF">RirG_224450</name>
</gene>
<dbReference type="SUPFAM" id="SSF56112">
    <property type="entry name" value="Protein kinase-like (PK-like)"/>
    <property type="match status" value="1"/>
</dbReference>
<dbReference type="PROSITE" id="PS50011">
    <property type="entry name" value="PROTEIN_KINASE_DOM"/>
    <property type="match status" value="1"/>
</dbReference>
<sequence>MSYGQNKLINNALRRSYALIDYNVHNDMHKQYEFQKQTLLADESLTENEKSEAIIIITKVYDLNKLTFNEETKRICENCNQECLATTYCEYCVRNYLKAKFSSWTSGNDNIDNLIQECQMKTLAPRLIPEWIPYNNIKNIKYLAKGGFSEIYTANWINGHFIEWDSKRQQLKRFGEQIVVLKKLENVENASQNWFEEARSHLNLSNKWNDVVQCFGLTQDPSNGNYMLIMQNMNIDLRKYLQQNHNQLIWKEKIQITAEIIDALSKIHNENAIHRDLHSGNILSKSGRVFISDLGFCGPANKPLKSIYGNLPYIAPEVIIGKEQTFKSDVYSIAMLMWEISSGQPPFYNYEHDYDLAMNIVNGIRPKIVPGTPLEYKNLMKQCWDANPSKRPDIFTLGDKMREINYFNQTKSSELSQLEENNNFEMENYTSNSKLFTSKLHQFDNFPEPRNATEEEQEAFHSNKSYNFHIPDNIDDFNKSNTYLKFAAKSYPIYIKEA</sequence>
<dbReference type="GO" id="GO:0004674">
    <property type="term" value="F:protein serine/threonine kinase activity"/>
    <property type="evidence" value="ECO:0007669"/>
    <property type="project" value="TreeGrafter"/>
</dbReference>
<protein>
    <submittedName>
        <fullName evidence="2">Cdc15p</fullName>
    </submittedName>
</protein>
<evidence type="ECO:0000313" key="3">
    <source>
        <dbReference type="Proteomes" id="UP000022910"/>
    </source>
</evidence>
<dbReference type="AlphaFoldDB" id="A0A015LL96"/>
<proteinExistence type="predicted"/>
<evidence type="ECO:0000259" key="1">
    <source>
        <dbReference type="PROSITE" id="PS50011"/>
    </source>
</evidence>
<dbReference type="InterPro" id="IPR000719">
    <property type="entry name" value="Prot_kinase_dom"/>
</dbReference>
<accession>A0A015LL96</accession>
<dbReference type="InterPro" id="IPR051681">
    <property type="entry name" value="Ser/Thr_Kinases-Pseudokinases"/>
</dbReference>
<feature type="domain" description="Protein kinase" evidence="1">
    <location>
        <begin position="137"/>
        <end position="407"/>
    </location>
</feature>
<dbReference type="InterPro" id="IPR011009">
    <property type="entry name" value="Kinase-like_dom_sf"/>
</dbReference>
<dbReference type="Pfam" id="PF07714">
    <property type="entry name" value="PK_Tyr_Ser-Thr"/>
    <property type="match status" value="1"/>
</dbReference>